<dbReference type="GO" id="GO:0006952">
    <property type="term" value="P:defense response"/>
    <property type="evidence" value="ECO:0007669"/>
    <property type="project" value="InterPro"/>
</dbReference>
<dbReference type="Gene3D" id="3.30.530.20">
    <property type="match status" value="1"/>
</dbReference>
<dbReference type="OrthoDB" id="1072116at2759"/>
<evidence type="ECO:0000256" key="1">
    <source>
        <dbReference type="ARBA" id="ARBA00038242"/>
    </source>
</evidence>
<dbReference type="STRING" id="56857.A0A200PU47"/>
<dbReference type="PANTHER" id="PTHR31338">
    <property type="entry name" value="POLYKETIDE CYCLASE/DEHYDRASE AND LIPID TRANSPORT SUPERFAMILY PROTEIN"/>
    <property type="match status" value="1"/>
</dbReference>
<protein>
    <submittedName>
        <fullName evidence="3">Bet v I domain</fullName>
    </submittedName>
</protein>
<feature type="domain" description="Bet v I/Major latex protein" evidence="2">
    <location>
        <begin position="2"/>
        <end position="153"/>
    </location>
</feature>
<proteinExistence type="inferred from homology"/>
<name>A0A200PU47_MACCD</name>
<accession>A0A200PU47</accession>
<comment type="caution">
    <text evidence="3">The sequence shown here is derived from an EMBL/GenBank/DDBJ whole genome shotgun (WGS) entry which is preliminary data.</text>
</comment>
<evidence type="ECO:0000259" key="2">
    <source>
        <dbReference type="SMART" id="SM01037"/>
    </source>
</evidence>
<sequence>MAQIQKLEFQTELKCPADKFYGMFKQNLTQLTKYFPETYESIQVIEGDGPSVGSVRFWNYELDGQSFTCKDRTMVVDDEKRSMIWSIFEGEVMNLYNTLELKLQVSTSPKGKGSLVKWTVEFEKANEDAPIPTAYINLTERISKGMDLHLLKQA</sequence>
<dbReference type="EMBL" id="MVGT01004039">
    <property type="protein sequence ID" value="OVA01731.1"/>
    <property type="molecule type" value="Genomic_DNA"/>
</dbReference>
<dbReference type="SMART" id="SM01037">
    <property type="entry name" value="Bet_v_1"/>
    <property type="match status" value="1"/>
</dbReference>
<dbReference type="OMA" id="KTYLMPK"/>
<dbReference type="InterPro" id="IPR052006">
    <property type="entry name" value="MLP-like"/>
</dbReference>
<comment type="similarity">
    <text evidence="1">Belongs to the MLP family.</text>
</comment>
<dbReference type="Proteomes" id="UP000195402">
    <property type="component" value="Unassembled WGS sequence"/>
</dbReference>
<evidence type="ECO:0000313" key="4">
    <source>
        <dbReference type="Proteomes" id="UP000195402"/>
    </source>
</evidence>
<dbReference type="InterPro" id="IPR023393">
    <property type="entry name" value="START-like_dom_sf"/>
</dbReference>
<dbReference type="Pfam" id="PF00407">
    <property type="entry name" value="Bet_v_1"/>
    <property type="match status" value="1"/>
</dbReference>
<reference evidence="3 4" key="1">
    <citation type="journal article" date="2017" name="Mol. Plant">
        <title>The Genome of Medicinal Plant Macleaya cordata Provides New Insights into Benzylisoquinoline Alkaloids Metabolism.</title>
        <authorList>
            <person name="Liu X."/>
            <person name="Liu Y."/>
            <person name="Huang P."/>
            <person name="Ma Y."/>
            <person name="Qing Z."/>
            <person name="Tang Q."/>
            <person name="Cao H."/>
            <person name="Cheng P."/>
            <person name="Zheng Y."/>
            <person name="Yuan Z."/>
            <person name="Zhou Y."/>
            <person name="Liu J."/>
            <person name="Tang Z."/>
            <person name="Zhuo Y."/>
            <person name="Zhang Y."/>
            <person name="Yu L."/>
            <person name="Huang J."/>
            <person name="Yang P."/>
            <person name="Peng Q."/>
            <person name="Zhang J."/>
            <person name="Jiang W."/>
            <person name="Zhang Z."/>
            <person name="Lin K."/>
            <person name="Ro D.K."/>
            <person name="Chen X."/>
            <person name="Xiong X."/>
            <person name="Shang Y."/>
            <person name="Huang S."/>
            <person name="Zeng J."/>
        </authorList>
    </citation>
    <scope>NUCLEOTIDE SEQUENCE [LARGE SCALE GENOMIC DNA]</scope>
    <source>
        <strain evidence="4">cv. BLH2017</strain>
        <tissue evidence="3">Root</tissue>
    </source>
</reference>
<dbReference type="CDD" id="cd07816">
    <property type="entry name" value="Bet_v1-like"/>
    <property type="match status" value="1"/>
</dbReference>
<dbReference type="InParanoid" id="A0A200PU47"/>
<evidence type="ECO:0000313" key="3">
    <source>
        <dbReference type="EMBL" id="OVA01731.1"/>
    </source>
</evidence>
<gene>
    <name evidence="3" type="ORF">BVC80_9071g62</name>
</gene>
<keyword evidence="4" id="KW-1185">Reference proteome</keyword>
<dbReference type="PANTHER" id="PTHR31338:SF16">
    <property type="entry name" value="POLYKETIDE CYCLASE_DEHYDRASE AND LIPID TRANSPORT SUPERFAMILY PROTEIN"/>
    <property type="match status" value="1"/>
</dbReference>
<dbReference type="InterPro" id="IPR000916">
    <property type="entry name" value="Bet_v_I/MLP"/>
</dbReference>
<organism evidence="3 4">
    <name type="scientific">Macleaya cordata</name>
    <name type="common">Five-seeded plume-poppy</name>
    <name type="synonym">Bocconia cordata</name>
    <dbReference type="NCBI Taxonomy" id="56857"/>
    <lineage>
        <taxon>Eukaryota</taxon>
        <taxon>Viridiplantae</taxon>
        <taxon>Streptophyta</taxon>
        <taxon>Embryophyta</taxon>
        <taxon>Tracheophyta</taxon>
        <taxon>Spermatophyta</taxon>
        <taxon>Magnoliopsida</taxon>
        <taxon>Ranunculales</taxon>
        <taxon>Papaveraceae</taxon>
        <taxon>Papaveroideae</taxon>
        <taxon>Macleaya</taxon>
    </lineage>
</organism>
<dbReference type="SUPFAM" id="SSF55961">
    <property type="entry name" value="Bet v1-like"/>
    <property type="match status" value="1"/>
</dbReference>
<dbReference type="AlphaFoldDB" id="A0A200PU47"/>